<dbReference type="PANTHER" id="PTHR13847">
    <property type="entry name" value="SARCOSINE DEHYDROGENASE-RELATED"/>
    <property type="match status" value="1"/>
</dbReference>
<dbReference type="Gene3D" id="3.30.9.10">
    <property type="entry name" value="D-Amino Acid Oxidase, subunit A, domain 2"/>
    <property type="match status" value="1"/>
</dbReference>
<dbReference type="AlphaFoldDB" id="A0A5B8RB84"/>
<reference evidence="3" key="1">
    <citation type="submission" date="2019-06" db="EMBL/GenBank/DDBJ databases">
        <authorList>
            <person name="Murdoch R.W."/>
            <person name="Fathepure B."/>
        </authorList>
    </citation>
    <scope>NUCLEOTIDE SEQUENCE</scope>
</reference>
<keyword evidence="1 3" id="KW-0560">Oxidoreductase</keyword>
<dbReference type="GO" id="GO:0043799">
    <property type="term" value="F:glycine oxidase activity"/>
    <property type="evidence" value="ECO:0007669"/>
    <property type="project" value="UniProtKB-EC"/>
</dbReference>
<gene>
    <name evidence="3" type="primary">thiO</name>
    <name evidence="3" type="ORF">KBTEX_02285</name>
</gene>
<dbReference type="Gene3D" id="3.50.50.60">
    <property type="entry name" value="FAD/NAD(P)-binding domain"/>
    <property type="match status" value="1"/>
</dbReference>
<name>A0A5B8RB84_9ZZZZ</name>
<feature type="domain" description="FAD dependent oxidoreductase" evidence="2">
    <location>
        <begin position="4"/>
        <end position="360"/>
    </location>
</feature>
<dbReference type="SUPFAM" id="SSF51905">
    <property type="entry name" value="FAD/NAD(P)-binding domain"/>
    <property type="match status" value="1"/>
</dbReference>
<proteinExistence type="predicted"/>
<sequence length="380" mass="39972">MAVDCIVIGTGIIGSFTALALHERGLSVAVADRGGLAPGTSRSSDGNLLSSDKSGGVMLTLSERSLVLWSDFAARHGNHCEYDPKGSTVVARGADQAEALAEHVAGHQTAGVTCEFVDAGWERYEPHLGPDTSAIGHWPRDAQVQPMLACYQIARSLSEANVPYRFYDEITALEPGADAVTVRFANGDTWSAGHVVLATGVWSNELLEPLGLSVPVRPRKGHICVLERGDVEVNSKIADFGYNATAEDTSGDDAAVQTAAIIESTRSGTILCGSSREFAGFDRSVSTDTLRRVMADCIGIVPDLARLRVLRAYAGLRPFSPDGLPIIGPVDPDGRIVVATGHEGAGHGLAPVTGELVADLIAAGVTHPYDGALHPERFTV</sequence>
<evidence type="ECO:0000259" key="2">
    <source>
        <dbReference type="Pfam" id="PF01266"/>
    </source>
</evidence>
<dbReference type="Pfam" id="PF01266">
    <property type="entry name" value="DAO"/>
    <property type="match status" value="1"/>
</dbReference>
<dbReference type="EMBL" id="MN079118">
    <property type="protein sequence ID" value="QEA05956.1"/>
    <property type="molecule type" value="Genomic_DNA"/>
</dbReference>
<dbReference type="InterPro" id="IPR006076">
    <property type="entry name" value="FAD-dep_OxRdtase"/>
</dbReference>
<evidence type="ECO:0000256" key="1">
    <source>
        <dbReference type="ARBA" id="ARBA00023002"/>
    </source>
</evidence>
<dbReference type="EC" id="1.4.3.19" evidence="3"/>
<evidence type="ECO:0000313" key="3">
    <source>
        <dbReference type="EMBL" id="QEA05956.1"/>
    </source>
</evidence>
<protein>
    <submittedName>
        <fullName evidence="3">Glycine oxidase</fullName>
        <ecNumber evidence="3">1.4.3.19</ecNumber>
    </submittedName>
</protein>
<accession>A0A5B8RB84</accession>
<dbReference type="SUPFAM" id="SSF54373">
    <property type="entry name" value="FAD-linked reductases, C-terminal domain"/>
    <property type="match status" value="1"/>
</dbReference>
<organism evidence="3">
    <name type="scientific">uncultured organism</name>
    <dbReference type="NCBI Taxonomy" id="155900"/>
    <lineage>
        <taxon>unclassified sequences</taxon>
        <taxon>environmental samples</taxon>
    </lineage>
</organism>
<dbReference type="PANTHER" id="PTHR13847:SF287">
    <property type="entry name" value="FAD-DEPENDENT OXIDOREDUCTASE DOMAIN-CONTAINING PROTEIN 1"/>
    <property type="match status" value="1"/>
</dbReference>
<dbReference type="InterPro" id="IPR036188">
    <property type="entry name" value="FAD/NAD-bd_sf"/>
</dbReference>